<comment type="caution">
    <text evidence="1">The sequence shown here is derived from an EMBL/GenBank/DDBJ whole genome shotgun (WGS) entry which is preliminary data.</text>
</comment>
<name>X1JGH1_9ZZZZ</name>
<reference evidence="1" key="1">
    <citation type="journal article" date="2014" name="Front. Microbiol.">
        <title>High frequency of phylogenetically diverse reductive dehalogenase-homologous genes in deep subseafloor sedimentary metagenomes.</title>
        <authorList>
            <person name="Kawai M."/>
            <person name="Futagami T."/>
            <person name="Toyoda A."/>
            <person name="Takaki Y."/>
            <person name="Nishi S."/>
            <person name="Hori S."/>
            <person name="Arai W."/>
            <person name="Tsubouchi T."/>
            <person name="Morono Y."/>
            <person name="Uchiyama I."/>
            <person name="Ito T."/>
            <person name="Fujiyama A."/>
            <person name="Inagaki F."/>
            <person name="Takami H."/>
        </authorList>
    </citation>
    <scope>NUCLEOTIDE SEQUENCE</scope>
    <source>
        <strain evidence="1">Expedition CK06-06</strain>
    </source>
</reference>
<feature type="non-terminal residue" evidence="1">
    <location>
        <position position="58"/>
    </location>
</feature>
<dbReference type="EMBL" id="BARU01036757">
    <property type="protein sequence ID" value="GAH80610.1"/>
    <property type="molecule type" value="Genomic_DNA"/>
</dbReference>
<evidence type="ECO:0000313" key="1">
    <source>
        <dbReference type="EMBL" id="GAH80610.1"/>
    </source>
</evidence>
<protein>
    <submittedName>
        <fullName evidence="1">Uncharacterized protein</fullName>
    </submittedName>
</protein>
<accession>X1JGH1</accession>
<gene>
    <name evidence="1" type="ORF">S03H2_57347</name>
</gene>
<proteinExistence type="predicted"/>
<dbReference type="AlphaFoldDB" id="X1JGH1"/>
<sequence>MKVLLLLSFLFCNFQQKWYIPQGIDWGAGRILIGDTDRDDNYEFMFTTYGGPYAIYFH</sequence>
<organism evidence="1">
    <name type="scientific">marine sediment metagenome</name>
    <dbReference type="NCBI Taxonomy" id="412755"/>
    <lineage>
        <taxon>unclassified sequences</taxon>
        <taxon>metagenomes</taxon>
        <taxon>ecological metagenomes</taxon>
    </lineage>
</organism>